<reference evidence="2" key="1">
    <citation type="journal article" date="2015" name="Proc. Natl. Acad. Sci. U.S.A.">
        <title>Networks of energetic and metabolic interactions define dynamics in microbial communities.</title>
        <authorList>
            <person name="Embree M."/>
            <person name="Liu J.K."/>
            <person name="Al-Bassam M.M."/>
            <person name="Zengler K."/>
        </authorList>
    </citation>
    <scope>NUCLEOTIDE SEQUENCE</scope>
</reference>
<evidence type="ECO:0000313" key="2">
    <source>
        <dbReference type="EMBL" id="KUG24294.1"/>
    </source>
</evidence>
<evidence type="ECO:0000256" key="1">
    <source>
        <dbReference type="SAM" id="MobiDB-lite"/>
    </source>
</evidence>
<organism evidence="2">
    <name type="scientific">hydrocarbon metagenome</name>
    <dbReference type="NCBI Taxonomy" id="938273"/>
    <lineage>
        <taxon>unclassified sequences</taxon>
        <taxon>metagenomes</taxon>
        <taxon>ecological metagenomes</taxon>
    </lineage>
</organism>
<accession>A0A0W8FTX4</accession>
<protein>
    <submittedName>
        <fullName evidence="2">Uncharacterized protein</fullName>
    </submittedName>
</protein>
<dbReference type="AlphaFoldDB" id="A0A0W8FTX4"/>
<feature type="region of interest" description="Disordered" evidence="1">
    <location>
        <begin position="1"/>
        <end position="39"/>
    </location>
</feature>
<comment type="caution">
    <text evidence="2">The sequence shown here is derived from an EMBL/GenBank/DDBJ whole genome shotgun (WGS) entry which is preliminary data.</text>
</comment>
<gene>
    <name evidence="2" type="ORF">ASZ90_005891</name>
</gene>
<proteinExistence type="predicted"/>
<dbReference type="EMBL" id="LNQE01000852">
    <property type="protein sequence ID" value="KUG24294.1"/>
    <property type="molecule type" value="Genomic_DNA"/>
</dbReference>
<name>A0A0W8FTX4_9ZZZZ</name>
<sequence length="39" mass="4233">MIGADNPTPFVPRKFSGTPAADFFQIPNPVKENSGDKKI</sequence>